<name>A0A497XK44_9PROT</name>
<dbReference type="InterPro" id="IPR023614">
    <property type="entry name" value="Porin_dom_sf"/>
</dbReference>
<sequence length="459" mass="46984">MQKKIIALAVAAVASGAAFAQSNVTISGNLNYQWENISGSNPTMANLAGFANQAAREGRNRVNENASELKFSVTEDLGNGLKAMAVIASGVQPTETISTAGTAVGGGTGSRGGLGGRDTYLGLSGNFGTVVAGRLSVHYNSAGKVDNFHEGTGVAASTMGILGGVGGATGTNTQGYGIGAGGRLGSTVAYVTPTFSGFNATVGYARPNVSGATPDGVTEQPTAAGSTTARKESGWTVKANFDNGPITAFASYLAHSDVTAAANVVWQNTANTALTSMTAAAIVGAGGSTAYSREVRGFRTGAAYTFGNGFKVGLIYDNTKTLWRDDSGNANSQDDDLNLKRTVWAVPVSFVSGPHTVGGTYARAGNLDAGGTLSTAAMNAGLADVSQTGATYWMLGYQYAFSKRTNVSATYARMDNDSRANYDFWTNGQMNVANTAPTTLANTRGSDPTTVQIGIKHSF</sequence>
<gene>
    <name evidence="3" type="ORF">DFR35_0294</name>
</gene>
<evidence type="ECO:0000313" key="3">
    <source>
        <dbReference type="EMBL" id="RLJ67745.1"/>
    </source>
</evidence>
<proteinExistence type="predicted"/>
<feature type="domain" description="Porin" evidence="2">
    <location>
        <begin position="7"/>
        <end position="417"/>
    </location>
</feature>
<keyword evidence="4" id="KW-1185">Reference proteome</keyword>
<dbReference type="InterPro" id="IPR033900">
    <property type="entry name" value="Gram_neg_porin_domain"/>
</dbReference>
<dbReference type="Proteomes" id="UP000268908">
    <property type="component" value="Unassembled WGS sequence"/>
</dbReference>
<dbReference type="GO" id="GO:0015288">
    <property type="term" value="F:porin activity"/>
    <property type="evidence" value="ECO:0007669"/>
    <property type="project" value="InterPro"/>
</dbReference>
<evidence type="ECO:0000259" key="2">
    <source>
        <dbReference type="Pfam" id="PF13609"/>
    </source>
</evidence>
<reference evidence="3 4" key="1">
    <citation type="submission" date="2018-10" db="EMBL/GenBank/DDBJ databases">
        <title>Genomic Encyclopedia of Type Strains, Phase IV (KMG-IV): sequencing the most valuable type-strain genomes for metagenomic binning, comparative biology and taxonomic classification.</title>
        <authorList>
            <person name="Goeker M."/>
        </authorList>
    </citation>
    <scope>NUCLEOTIDE SEQUENCE [LARGE SCALE GENOMIC DNA]</scope>
    <source>
        <strain evidence="3 4">DSM 26916</strain>
    </source>
</reference>
<feature type="signal peptide" evidence="1">
    <location>
        <begin position="1"/>
        <end position="20"/>
    </location>
</feature>
<evidence type="ECO:0000313" key="4">
    <source>
        <dbReference type="Proteomes" id="UP000268908"/>
    </source>
</evidence>
<dbReference type="RefSeq" id="WP_121239711.1">
    <property type="nucleotide sequence ID" value="NZ_BHVV01000001.1"/>
</dbReference>
<dbReference type="AlphaFoldDB" id="A0A497XK44"/>
<accession>A0A497XK44</accession>
<evidence type="ECO:0000256" key="1">
    <source>
        <dbReference type="SAM" id="SignalP"/>
    </source>
</evidence>
<dbReference type="OrthoDB" id="5293374at2"/>
<keyword evidence="1" id="KW-0732">Signal</keyword>
<dbReference type="GO" id="GO:0016020">
    <property type="term" value="C:membrane"/>
    <property type="evidence" value="ECO:0007669"/>
    <property type="project" value="InterPro"/>
</dbReference>
<dbReference type="CDD" id="cd00342">
    <property type="entry name" value="gram_neg_porins"/>
    <property type="match status" value="1"/>
</dbReference>
<feature type="chain" id="PRO_5019742450" evidence="1">
    <location>
        <begin position="21"/>
        <end position="459"/>
    </location>
</feature>
<dbReference type="Pfam" id="PF13609">
    <property type="entry name" value="Porin_4"/>
    <property type="match status" value="1"/>
</dbReference>
<organism evidence="3 4">
    <name type="scientific">Sulfurisoma sediminicola</name>
    <dbReference type="NCBI Taxonomy" id="1381557"/>
    <lineage>
        <taxon>Bacteria</taxon>
        <taxon>Pseudomonadati</taxon>
        <taxon>Pseudomonadota</taxon>
        <taxon>Betaproteobacteria</taxon>
        <taxon>Nitrosomonadales</taxon>
        <taxon>Sterolibacteriaceae</taxon>
        <taxon>Sulfurisoma</taxon>
    </lineage>
</organism>
<dbReference type="EMBL" id="RCCI01000004">
    <property type="protein sequence ID" value="RLJ67745.1"/>
    <property type="molecule type" value="Genomic_DNA"/>
</dbReference>
<dbReference type="SUPFAM" id="SSF56935">
    <property type="entry name" value="Porins"/>
    <property type="match status" value="1"/>
</dbReference>
<protein>
    <submittedName>
        <fullName evidence="3">Putative porin</fullName>
    </submittedName>
</protein>
<dbReference type="Gene3D" id="2.40.160.10">
    <property type="entry name" value="Porin"/>
    <property type="match status" value="1"/>
</dbReference>
<comment type="caution">
    <text evidence="3">The sequence shown here is derived from an EMBL/GenBank/DDBJ whole genome shotgun (WGS) entry which is preliminary data.</text>
</comment>